<dbReference type="Pfam" id="PF13478">
    <property type="entry name" value="XdhC_C"/>
    <property type="match status" value="1"/>
</dbReference>
<feature type="domain" description="XdhC- CoxI" evidence="1">
    <location>
        <begin position="15"/>
        <end position="81"/>
    </location>
</feature>
<dbReference type="Pfam" id="PF02625">
    <property type="entry name" value="XdhC_CoxI"/>
    <property type="match status" value="1"/>
</dbReference>
<dbReference type="InterPro" id="IPR052698">
    <property type="entry name" value="MoCofactor_Util/Proc"/>
</dbReference>
<keyword evidence="4" id="KW-1185">Reference proteome</keyword>
<sequence length="392" mass="42220">MKEITDIVHAFHQHQKEGKQTALATVVLVEGSAYRRPGARMLVSEDGQLTGAISGGCLEGDALRKARLAMTQGKPSLVKYDTMDEDDAQLGVGLGCNGIIHILIEPINPAEANHPLILLERAIATRQTSVLVTLFSLQDRKADQPGTCLLQLPLPASESIVSHRAPALMLETLTQDACIALQKETSVTLDYELAEHTLTGFIEVVQPSPALVICGAGNDALPLVHMAQLLGWHTTVVDGRANYATQARFALAQQVVVSRPEDILQHLTVDKYTAVVLLTHNYNYDLGALKTFLPLDLPYIGVLGPKKKFNMLLEDLKEVGALKEEVSLQNLYGPVGLDLGAETAEEIALSILAEIKAVFAQRAGGFLRDKQQPIHAPAVDVAASNLASTQAI</sequence>
<protein>
    <submittedName>
        <fullName evidence="3">XdhC family protein</fullName>
    </submittedName>
</protein>
<name>A0ABP8F632_9BACT</name>
<evidence type="ECO:0000259" key="2">
    <source>
        <dbReference type="Pfam" id="PF13478"/>
    </source>
</evidence>
<proteinExistence type="predicted"/>
<accession>A0ABP8F632</accession>
<organism evidence="3 4">
    <name type="scientific">Nibribacter koreensis</name>
    <dbReference type="NCBI Taxonomy" id="1084519"/>
    <lineage>
        <taxon>Bacteria</taxon>
        <taxon>Pseudomonadati</taxon>
        <taxon>Bacteroidota</taxon>
        <taxon>Cytophagia</taxon>
        <taxon>Cytophagales</taxon>
        <taxon>Hymenobacteraceae</taxon>
        <taxon>Nibribacter</taxon>
    </lineage>
</organism>
<dbReference type="Proteomes" id="UP001501844">
    <property type="component" value="Unassembled WGS sequence"/>
</dbReference>
<dbReference type="PANTHER" id="PTHR30388:SF6">
    <property type="entry name" value="XANTHINE DEHYDROGENASE SUBUNIT A-RELATED"/>
    <property type="match status" value="1"/>
</dbReference>
<gene>
    <name evidence="3" type="ORF">GCM10023183_01570</name>
</gene>
<evidence type="ECO:0000313" key="4">
    <source>
        <dbReference type="Proteomes" id="UP001501844"/>
    </source>
</evidence>
<dbReference type="EMBL" id="BAABGX010000001">
    <property type="protein sequence ID" value="GAA4295565.1"/>
    <property type="molecule type" value="Genomic_DNA"/>
</dbReference>
<evidence type="ECO:0000313" key="3">
    <source>
        <dbReference type="EMBL" id="GAA4295565.1"/>
    </source>
</evidence>
<dbReference type="InterPro" id="IPR027051">
    <property type="entry name" value="XdhC_Rossmann_dom"/>
</dbReference>
<feature type="domain" description="XdhC Rossmann" evidence="2">
    <location>
        <begin position="211"/>
        <end position="355"/>
    </location>
</feature>
<evidence type="ECO:0000259" key="1">
    <source>
        <dbReference type="Pfam" id="PF02625"/>
    </source>
</evidence>
<comment type="caution">
    <text evidence="3">The sequence shown here is derived from an EMBL/GenBank/DDBJ whole genome shotgun (WGS) entry which is preliminary data.</text>
</comment>
<dbReference type="Gene3D" id="3.40.50.720">
    <property type="entry name" value="NAD(P)-binding Rossmann-like Domain"/>
    <property type="match status" value="1"/>
</dbReference>
<dbReference type="InterPro" id="IPR003777">
    <property type="entry name" value="XdhC_CoxI"/>
</dbReference>
<dbReference type="PANTHER" id="PTHR30388">
    <property type="entry name" value="ALDEHYDE OXIDOREDUCTASE MOLYBDENUM COFACTOR ASSEMBLY PROTEIN"/>
    <property type="match status" value="1"/>
</dbReference>
<reference evidence="4" key="1">
    <citation type="journal article" date="2019" name="Int. J. Syst. Evol. Microbiol.">
        <title>The Global Catalogue of Microorganisms (GCM) 10K type strain sequencing project: providing services to taxonomists for standard genome sequencing and annotation.</title>
        <authorList>
            <consortium name="The Broad Institute Genomics Platform"/>
            <consortium name="The Broad Institute Genome Sequencing Center for Infectious Disease"/>
            <person name="Wu L."/>
            <person name="Ma J."/>
        </authorList>
    </citation>
    <scope>NUCLEOTIDE SEQUENCE [LARGE SCALE GENOMIC DNA]</scope>
    <source>
        <strain evidence="4">JCM 17917</strain>
    </source>
</reference>
<dbReference type="RefSeq" id="WP_345161337.1">
    <property type="nucleotide sequence ID" value="NZ_BAABGX010000001.1"/>
</dbReference>